<dbReference type="PROSITE" id="PS50255">
    <property type="entry name" value="CYTOCHROME_B5_2"/>
    <property type="match status" value="1"/>
</dbReference>
<evidence type="ECO:0008006" key="19">
    <source>
        <dbReference type="Google" id="ProtNLM"/>
    </source>
</evidence>
<evidence type="ECO:0000256" key="2">
    <source>
        <dbReference type="ARBA" id="ARBA00004572"/>
    </source>
</evidence>
<evidence type="ECO:0000256" key="6">
    <source>
        <dbReference type="ARBA" id="ARBA00022692"/>
    </source>
</evidence>
<dbReference type="SMART" id="SM01117">
    <property type="entry name" value="Cyt-b5"/>
    <property type="match status" value="1"/>
</dbReference>
<keyword evidence="8" id="KW-0496">Mitochondrion</keyword>
<proteinExistence type="inferred from homology"/>
<keyword evidence="9 15" id="KW-0274">FAD</keyword>
<comment type="caution">
    <text evidence="17">The sequence shown here is derived from an EMBL/GenBank/DDBJ whole genome shotgun (WGS) entry which is preliminary data.</text>
</comment>
<dbReference type="Pfam" id="PF00173">
    <property type="entry name" value="Cyt-b5"/>
    <property type="match status" value="1"/>
</dbReference>
<dbReference type="CDD" id="cd06183">
    <property type="entry name" value="cyt_b5_reduct_like"/>
    <property type="match status" value="1"/>
</dbReference>
<evidence type="ECO:0000256" key="8">
    <source>
        <dbReference type="ARBA" id="ARBA00022787"/>
    </source>
</evidence>
<reference evidence="17" key="1">
    <citation type="submission" date="2022-12" db="EMBL/GenBank/DDBJ databases">
        <authorList>
            <person name="Petersen C."/>
        </authorList>
    </citation>
    <scope>NUCLEOTIDE SEQUENCE</scope>
    <source>
        <strain evidence="17">IBT 21472</strain>
    </source>
</reference>
<evidence type="ECO:0000313" key="18">
    <source>
        <dbReference type="Proteomes" id="UP001147746"/>
    </source>
</evidence>
<evidence type="ECO:0000256" key="7">
    <source>
        <dbReference type="ARBA" id="ARBA00022723"/>
    </source>
</evidence>
<comment type="similarity">
    <text evidence="3">Belongs to the flavoprotein pyridine nucleotide cytochrome reductase family.</text>
</comment>
<evidence type="ECO:0000313" key="17">
    <source>
        <dbReference type="EMBL" id="KAJ5331115.1"/>
    </source>
</evidence>
<evidence type="ECO:0000256" key="16">
    <source>
        <dbReference type="RuleBase" id="RU362121"/>
    </source>
</evidence>
<dbReference type="GO" id="GO:0016491">
    <property type="term" value="F:oxidoreductase activity"/>
    <property type="evidence" value="ECO:0007669"/>
    <property type="project" value="UniProtKB-KW"/>
</dbReference>
<feature type="binding site" evidence="15">
    <location>
        <position position="315"/>
    </location>
    <ligand>
        <name>FAD</name>
        <dbReference type="ChEBI" id="CHEBI:57692"/>
    </ligand>
</feature>
<keyword evidence="10" id="KW-1133">Transmembrane helix</keyword>
<dbReference type="InterPro" id="IPR018506">
    <property type="entry name" value="Cyt_B5_heme-BS"/>
</dbReference>
<feature type="binding site" evidence="15">
    <location>
        <position position="317"/>
    </location>
    <ligand>
        <name>FAD</name>
        <dbReference type="ChEBI" id="CHEBI:57692"/>
    </ligand>
</feature>
<dbReference type="Gene3D" id="2.40.30.10">
    <property type="entry name" value="Translation factors"/>
    <property type="match status" value="1"/>
</dbReference>
<dbReference type="GO" id="GO:0005741">
    <property type="term" value="C:mitochondrial outer membrane"/>
    <property type="evidence" value="ECO:0007669"/>
    <property type="project" value="UniProtKB-SubCell"/>
</dbReference>
<dbReference type="InterPro" id="IPR017938">
    <property type="entry name" value="Riboflavin_synthase-like_b-brl"/>
</dbReference>
<organism evidence="17 18">
    <name type="scientific">Penicillium atrosanguineum</name>
    <dbReference type="NCBI Taxonomy" id="1132637"/>
    <lineage>
        <taxon>Eukaryota</taxon>
        <taxon>Fungi</taxon>
        <taxon>Dikarya</taxon>
        <taxon>Ascomycota</taxon>
        <taxon>Pezizomycotina</taxon>
        <taxon>Eurotiomycetes</taxon>
        <taxon>Eurotiomycetidae</taxon>
        <taxon>Eurotiales</taxon>
        <taxon>Aspergillaceae</taxon>
        <taxon>Penicillium</taxon>
    </lineage>
</organism>
<keyword evidence="7 16" id="KW-0479">Metal-binding</keyword>
<evidence type="ECO:0000256" key="14">
    <source>
        <dbReference type="ARBA" id="ARBA00023136"/>
    </source>
</evidence>
<reference evidence="17" key="2">
    <citation type="journal article" date="2023" name="IMA Fungus">
        <title>Comparative genomic study of the Penicillium genus elucidates a diverse pangenome and 15 lateral gene transfer events.</title>
        <authorList>
            <person name="Petersen C."/>
            <person name="Sorensen T."/>
            <person name="Nielsen M.R."/>
            <person name="Sondergaard T.E."/>
            <person name="Sorensen J.L."/>
            <person name="Fitzpatrick D.A."/>
            <person name="Frisvad J.C."/>
            <person name="Nielsen K.L."/>
        </authorList>
    </citation>
    <scope>NUCLEOTIDE SEQUENCE</scope>
    <source>
        <strain evidence="17">IBT 21472</strain>
    </source>
</reference>
<keyword evidence="5 15" id="KW-0285">Flavoprotein</keyword>
<dbReference type="PRINTS" id="PR00406">
    <property type="entry name" value="CYTB5RDTASE"/>
</dbReference>
<dbReference type="AlphaFoldDB" id="A0A9W9UEC5"/>
<dbReference type="InterPro" id="IPR001709">
    <property type="entry name" value="Flavoprot_Pyr_Nucl_cyt_Rdtase"/>
</dbReference>
<evidence type="ECO:0000256" key="9">
    <source>
        <dbReference type="ARBA" id="ARBA00022827"/>
    </source>
</evidence>
<name>A0A9W9UEC5_9EURO</name>
<dbReference type="SUPFAM" id="SSF63380">
    <property type="entry name" value="Riboflavin synthase domain-like"/>
    <property type="match status" value="1"/>
</dbReference>
<comment type="similarity">
    <text evidence="16">Belongs to the cytochrome b5 family.</text>
</comment>
<keyword evidence="13" id="KW-0520">NAD</keyword>
<feature type="binding site" evidence="15">
    <location>
        <position position="367"/>
    </location>
    <ligand>
        <name>FAD</name>
        <dbReference type="ChEBI" id="CHEBI:57692"/>
    </ligand>
</feature>
<feature type="binding site" evidence="15">
    <location>
        <position position="300"/>
    </location>
    <ligand>
        <name>FAD</name>
        <dbReference type="ChEBI" id="CHEBI:57692"/>
    </ligand>
</feature>
<evidence type="ECO:0000256" key="5">
    <source>
        <dbReference type="ARBA" id="ARBA00022630"/>
    </source>
</evidence>
<keyword evidence="6" id="KW-0812">Transmembrane</keyword>
<dbReference type="InterPro" id="IPR036400">
    <property type="entry name" value="Cyt_B5-like_heme/steroid_sf"/>
</dbReference>
<evidence type="ECO:0000256" key="11">
    <source>
        <dbReference type="ARBA" id="ARBA00023002"/>
    </source>
</evidence>
<sequence>MASLGEYTSEEVAEHKTKSDLWIVVHGKGKFKELKIDSKQEIYKYATVYNVTEYVRDHPGGADVLRDVAGTDATEAYEDVGHSEDADEILKTYMIGTVKGARELTRSKTVRVIQQGPQQEMSSKPSNTPTIGISMAAGSIGGLAVLVYLYAQGHVSLDKLCSKLSQLAPTWAHALPVPRLSIARGGFLNGLLSSSAVFATVGSIFGTKLSQFTQIQSGFTRYPAHVKAKRMPEINRHELKGFLEPKDFKELPLVTKTQLSPNVYRFTFQLPGPRDVIGLPIGQHVAIKATVNEQSVSRSYTPTSNNLDLGVLELVIKCYPDGLLTGQYLANLNVGDKVLFRGPKGSMKYRRGLCRRIGMIAGGTGITPMFQLIRAICEDERDTTEISLIYANRSEEDILLREELETFARKYKNLKIWYMLDQPSQDWAYGKGYVTPKVMSERLPSPALDTKIMLCGPPGMINASKKALVNLGFEAPGAVTKMTDQIFTF</sequence>
<dbReference type="InterPro" id="IPR001834">
    <property type="entry name" value="CBR-like"/>
</dbReference>
<accession>A0A9W9UEC5</accession>
<dbReference type="SUPFAM" id="SSF55856">
    <property type="entry name" value="Cytochrome b5-like heme/steroid binding domain"/>
    <property type="match status" value="1"/>
</dbReference>
<evidence type="ECO:0000256" key="13">
    <source>
        <dbReference type="ARBA" id="ARBA00023027"/>
    </source>
</evidence>
<dbReference type="Pfam" id="PF00175">
    <property type="entry name" value="NAD_binding_1"/>
    <property type="match status" value="1"/>
</dbReference>
<dbReference type="PRINTS" id="PR00371">
    <property type="entry name" value="FPNCR"/>
</dbReference>
<dbReference type="GO" id="GO:0005783">
    <property type="term" value="C:endoplasmic reticulum"/>
    <property type="evidence" value="ECO:0007669"/>
    <property type="project" value="TreeGrafter"/>
</dbReference>
<dbReference type="InterPro" id="IPR001199">
    <property type="entry name" value="Cyt_B5-like_heme/steroid-bd"/>
</dbReference>
<keyword evidence="4 16" id="KW-0349">Heme</keyword>
<evidence type="ECO:0000256" key="12">
    <source>
        <dbReference type="ARBA" id="ARBA00023004"/>
    </source>
</evidence>
<dbReference type="GO" id="GO:0046872">
    <property type="term" value="F:metal ion binding"/>
    <property type="evidence" value="ECO:0007669"/>
    <property type="project" value="UniProtKB-UniRule"/>
</dbReference>
<gene>
    <name evidence="17" type="ORF">N7476_000898</name>
</gene>
<dbReference type="Proteomes" id="UP001147746">
    <property type="component" value="Unassembled WGS sequence"/>
</dbReference>
<evidence type="ECO:0000256" key="10">
    <source>
        <dbReference type="ARBA" id="ARBA00022989"/>
    </source>
</evidence>
<dbReference type="InterPro" id="IPR001433">
    <property type="entry name" value="OxRdtase_FAD/NAD-bd"/>
</dbReference>
<dbReference type="PROSITE" id="PS51384">
    <property type="entry name" value="FAD_FR"/>
    <property type="match status" value="1"/>
</dbReference>
<feature type="binding site" evidence="15">
    <location>
        <position position="298"/>
    </location>
    <ligand>
        <name>FAD</name>
        <dbReference type="ChEBI" id="CHEBI:57692"/>
    </ligand>
</feature>
<dbReference type="InterPro" id="IPR008333">
    <property type="entry name" value="Cbr1-like_FAD-bd_dom"/>
</dbReference>
<dbReference type="PANTHER" id="PTHR19370">
    <property type="entry name" value="NADH-CYTOCHROME B5 REDUCTASE"/>
    <property type="match status" value="1"/>
</dbReference>
<dbReference type="PANTHER" id="PTHR19370:SF178">
    <property type="entry name" value="CYTOCHROME-B5 REDUCTASE"/>
    <property type="match status" value="1"/>
</dbReference>
<dbReference type="EMBL" id="JAPZBO010000001">
    <property type="protein sequence ID" value="KAJ5331115.1"/>
    <property type="molecule type" value="Genomic_DNA"/>
</dbReference>
<dbReference type="PROSITE" id="PS00191">
    <property type="entry name" value="CYTOCHROME_B5_1"/>
    <property type="match status" value="1"/>
</dbReference>
<evidence type="ECO:0000256" key="15">
    <source>
        <dbReference type="PIRSR" id="PIRSR601834-1"/>
    </source>
</evidence>
<dbReference type="SUPFAM" id="SSF52343">
    <property type="entry name" value="Ferredoxin reductase-like, C-terminal NADP-linked domain"/>
    <property type="match status" value="1"/>
</dbReference>
<dbReference type="Pfam" id="PF00970">
    <property type="entry name" value="FAD_binding_6"/>
    <property type="match status" value="1"/>
</dbReference>
<dbReference type="InterPro" id="IPR017927">
    <property type="entry name" value="FAD-bd_FR_type"/>
</dbReference>
<keyword evidence="8" id="KW-1000">Mitochondrion outer membrane</keyword>
<dbReference type="FunFam" id="3.40.50.80:FF:000019">
    <property type="entry name" value="NADH-cytochrome b5 reductase"/>
    <property type="match status" value="1"/>
</dbReference>
<evidence type="ECO:0000256" key="3">
    <source>
        <dbReference type="ARBA" id="ARBA00006105"/>
    </source>
</evidence>
<comment type="cofactor">
    <cofactor evidence="1 15">
        <name>FAD</name>
        <dbReference type="ChEBI" id="CHEBI:57692"/>
    </cofactor>
</comment>
<dbReference type="InterPro" id="IPR039261">
    <property type="entry name" value="FNR_nucleotide-bd"/>
</dbReference>
<protein>
    <recommendedName>
        <fullName evidence="19">Cytochrome b5 reductase</fullName>
    </recommendedName>
</protein>
<evidence type="ECO:0000256" key="1">
    <source>
        <dbReference type="ARBA" id="ARBA00001974"/>
    </source>
</evidence>
<dbReference type="Gene3D" id="3.10.120.10">
    <property type="entry name" value="Cytochrome b5-like heme/steroid binding domain"/>
    <property type="match status" value="1"/>
</dbReference>
<dbReference type="OrthoDB" id="432685at2759"/>
<dbReference type="PRINTS" id="PR00363">
    <property type="entry name" value="CYTOCHROMEB5"/>
</dbReference>
<keyword evidence="14" id="KW-0472">Membrane</keyword>
<dbReference type="GO" id="GO:0020037">
    <property type="term" value="F:heme binding"/>
    <property type="evidence" value="ECO:0007669"/>
    <property type="project" value="UniProtKB-UniRule"/>
</dbReference>
<evidence type="ECO:0000256" key="4">
    <source>
        <dbReference type="ARBA" id="ARBA00022617"/>
    </source>
</evidence>
<keyword evidence="11" id="KW-0560">Oxidoreductase</keyword>
<comment type="subcellular location">
    <subcellularLocation>
        <location evidence="2">Mitochondrion outer membrane</location>
        <topology evidence="2">Single-pass membrane protein</topology>
    </subcellularLocation>
</comment>
<keyword evidence="12 16" id="KW-0408">Iron</keyword>
<dbReference type="Gene3D" id="3.40.50.80">
    <property type="entry name" value="Nucleotide-binding domain of ferredoxin-NADP reductase (FNR) module"/>
    <property type="match status" value="1"/>
</dbReference>
<keyword evidence="18" id="KW-1185">Reference proteome</keyword>